<dbReference type="AlphaFoldDB" id="A0A438KHB7"/>
<evidence type="ECO:0000313" key="2">
    <source>
        <dbReference type="Proteomes" id="UP000288805"/>
    </source>
</evidence>
<protein>
    <submittedName>
        <fullName evidence="1">Uncharacterized protein</fullName>
    </submittedName>
</protein>
<name>A0A438KHB7_VITVI</name>
<dbReference type="EMBL" id="QGNW01000006">
    <property type="protein sequence ID" value="RVX20588.1"/>
    <property type="molecule type" value="Genomic_DNA"/>
</dbReference>
<accession>A0A438KHB7</accession>
<comment type="caution">
    <text evidence="1">The sequence shown here is derived from an EMBL/GenBank/DDBJ whole genome shotgun (WGS) entry which is preliminary data.</text>
</comment>
<dbReference type="Proteomes" id="UP000288805">
    <property type="component" value="Unassembled WGS sequence"/>
</dbReference>
<sequence length="319" mass="36313">MFQAMGFLAPLAPRALPDPVPHSFVLIYIWCSYFVPSVARDVMTGPVTVECEEFEPRVDLAWRGISYDLWEVYDMWIGRLLDETVTYFVREVQTQLERTLFHQGADPRRRCMADGFRRKPILRANQCGSAKEVDHHFSSRIHCFAIIFIVACDSSHSLHALFSPRSDPSQASSGPWLMSFLSFLSPYNLGLRYVPCLKTTLRPWDQMSSSAASTWAGHLGYMCTIQLWIRMTSVTCATMDDFMTFVLRTCRALDVILGHISFSVEIYGSSWSCTPIPTYEIHIDTMFPPWSLSGVTQLGLHLATLRCHHAFLPRDAPLI</sequence>
<organism evidence="1 2">
    <name type="scientific">Vitis vinifera</name>
    <name type="common">Grape</name>
    <dbReference type="NCBI Taxonomy" id="29760"/>
    <lineage>
        <taxon>Eukaryota</taxon>
        <taxon>Viridiplantae</taxon>
        <taxon>Streptophyta</taxon>
        <taxon>Embryophyta</taxon>
        <taxon>Tracheophyta</taxon>
        <taxon>Spermatophyta</taxon>
        <taxon>Magnoliopsida</taxon>
        <taxon>eudicotyledons</taxon>
        <taxon>Gunneridae</taxon>
        <taxon>Pentapetalae</taxon>
        <taxon>rosids</taxon>
        <taxon>Vitales</taxon>
        <taxon>Vitaceae</taxon>
        <taxon>Viteae</taxon>
        <taxon>Vitis</taxon>
    </lineage>
</organism>
<evidence type="ECO:0000313" key="1">
    <source>
        <dbReference type="EMBL" id="RVX20588.1"/>
    </source>
</evidence>
<reference evidence="1 2" key="1">
    <citation type="journal article" date="2018" name="PLoS Genet.">
        <title>Population sequencing reveals clonal diversity and ancestral inbreeding in the grapevine cultivar Chardonnay.</title>
        <authorList>
            <person name="Roach M.J."/>
            <person name="Johnson D.L."/>
            <person name="Bohlmann J."/>
            <person name="van Vuuren H.J."/>
            <person name="Jones S.J."/>
            <person name="Pretorius I.S."/>
            <person name="Schmidt S.A."/>
            <person name="Borneman A.R."/>
        </authorList>
    </citation>
    <scope>NUCLEOTIDE SEQUENCE [LARGE SCALE GENOMIC DNA]</scope>
    <source>
        <strain evidence="2">cv. Chardonnay</strain>
        <tissue evidence="1">Leaf</tissue>
    </source>
</reference>
<proteinExistence type="predicted"/>
<gene>
    <name evidence="1" type="ORF">CK203_002639</name>
</gene>